<feature type="domain" description="HTH lysR-type" evidence="6">
    <location>
        <begin position="1"/>
        <end position="58"/>
    </location>
</feature>
<comment type="caution">
    <text evidence="7">The sequence shown here is derived from an EMBL/GenBank/DDBJ whole genome shotgun (WGS) entry which is preliminary data.</text>
</comment>
<dbReference type="Gene3D" id="1.10.10.10">
    <property type="entry name" value="Winged helix-like DNA-binding domain superfamily/Winged helix DNA-binding domain"/>
    <property type="match status" value="1"/>
</dbReference>
<dbReference type="AlphaFoldDB" id="A0A150PGW4"/>
<dbReference type="SUPFAM" id="SSF46785">
    <property type="entry name" value="Winged helix' DNA-binding domain"/>
    <property type="match status" value="1"/>
</dbReference>
<dbReference type="InterPro" id="IPR036390">
    <property type="entry name" value="WH_DNA-bd_sf"/>
</dbReference>
<dbReference type="Pfam" id="PF00126">
    <property type="entry name" value="HTH_1"/>
    <property type="match status" value="1"/>
</dbReference>
<dbReference type="Pfam" id="PF03466">
    <property type="entry name" value="LysR_substrate"/>
    <property type="match status" value="1"/>
</dbReference>
<feature type="region of interest" description="Disordered" evidence="5">
    <location>
        <begin position="299"/>
        <end position="321"/>
    </location>
</feature>
<dbReference type="GO" id="GO:0003677">
    <property type="term" value="F:DNA binding"/>
    <property type="evidence" value="ECO:0007669"/>
    <property type="project" value="UniProtKB-KW"/>
</dbReference>
<evidence type="ECO:0000313" key="8">
    <source>
        <dbReference type="Proteomes" id="UP000075604"/>
    </source>
</evidence>
<dbReference type="InterPro" id="IPR000847">
    <property type="entry name" value="LysR_HTH_N"/>
</dbReference>
<keyword evidence="4" id="KW-0804">Transcription</keyword>
<sequence length="321" mass="35303">MELRHLRYFIAIAEAESFRRAAEKLHVSQSPLSRQMQQLEEEIGAELFEPSGRGVKLTPAGRLLLDRAKAILSGVDAAAKEVRETAEGQIGTVTIGFESGSAYVGPLSTILTRFRKQAPRVNVELVPMSSAQQWDALRAGQISIGYGNYVPDDASLESVVLARHRLGIVVPKQHPLATASTIKVKDLATEPMLMDPRKSNPRLYDDIIAAVRARGVTLNVASEILDGEALLTLVASGFGLTFGAEPAARFLDVGTAIWKPVSDLGLEMRNIAMWRPDAQSPLLRPLVDLVREFGAAPRDRERGLRGRESERQRRPRRGEVR</sequence>
<evidence type="ECO:0000256" key="4">
    <source>
        <dbReference type="ARBA" id="ARBA00023163"/>
    </source>
</evidence>
<comment type="similarity">
    <text evidence="1">Belongs to the LysR transcriptional regulatory family.</text>
</comment>
<evidence type="ECO:0000256" key="5">
    <source>
        <dbReference type="SAM" id="MobiDB-lite"/>
    </source>
</evidence>
<gene>
    <name evidence="7" type="ORF">BE04_48115</name>
</gene>
<evidence type="ECO:0000256" key="1">
    <source>
        <dbReference type="ARBA" id="ARBA00009437"/>
    </source>
</evidence>
<accession>A0A150PGW4</accession>
<dbReference type="PROSITE" id="PS50931">
    <property type="entry name" value="HTH_LYSR"/>
    <property type="match status" value="1"/>
</dbReference>
<evidence type="ECO:0000256" key="3">
    <source>
        <dbReference type="ARBA" id="ARBA00023125"/>
    </source>
</evidence>
<organism evidence="7 8">
    <name type="scientific">Sorangium cellulosum</name>
    <name type="common">Polyangium cellulosum</name>
    <dbReference type="NCBI Taxonomy" id="56"/>
    <lineage>
        <taxon>Bacteria</taxon>
        <taxon>Pseudomonadati</taxon>
        <taxon>Myxococcota</taxon>
        <taxon>Polyangia</taxon>
        <taxon>Polyangiales</taxon>
        <taxon>Polyangiaceae</taxon>
        <taxon>Sorangium</taxon>
    </lineage>
</organism>
<dbReference type="GO" id="GO:0003700">
    <property type="term" value="F:DNA-binding transcription factor activity"/>
    <property type="evidence" value="ECO:0007669"/>
    <property type="project" value="InterPro"/>
</dbReference>
<keyword evidence="2" id="KW-0805">Transcription regulation</keyword>
<protein>
    <submittedName>
        <fullName evidence="7">LysR family transcriptional regulator</fullName>
    </submittedName>
</protein>
<evidence type="ECO:0000259" key="6">
    <source>
        <dbReference type="PROSITE" id="PS50931"/>
    </source>
</evidence>
<dbReference type="Gene3D" id="3.40.190.10">
    <property type="entry name" value="Periplasmic binding protein-like II"/>
    <property type="match status" value="2"/>
</dbReference>
<keyword evidence="3" id="KW-0238">DNA-binding</keyword>
<evidence type="ECO:0000256" key="2">
    <source>
        <dbReference type="ARBA" id="ARBA00023015"/>
    </source>
</evidence>
<dbReference type="Proteomes" id="UP000075604">
    <property type="component" value="Unassembled WGS sequence"/>
</dbReference>
<dbReference type="InterPro" id="IPR036388">
    <property type="entry name" value="WH-like_DNA-bd_sf"/>
</dbReference>
<name>A0A150PGW4_SORCE</name>
<dbReference type="CDD" id="cd08414">
    <property type="entry name" value="PBP2_LTTR_aromatics_like"/>
    <property type="match status" value="1"/>
</dbReference>
<dbReference type="SUPFAM" id="SSF53850">
    <property type="entry name" value="Periplasmic binding protein-like II"/>
    <property type="match status" value="1"/>
</dbReference>
<dbReference type="EMBL" id="JELX01002593">
    <property type="protein sequence ID" value="KYF54882.1"/>
    <property type="molecule type" value="Genomic_DNA"/>
</dbReference>
<reference evidence="7 8" key="1">
    <citation type="submission" date="2014-02" db="EMBL/GenBank/DDBJ databases">
        <title>The small core and large imbalanced accessory genome model reveals a collaborative survival strategy of Sorangium cellulosum strains in nature.</title>
        <authorList>
            <person name="Han K."/>
            <person name="Peng R."/>
            <person name="Blom J."/>
            <person name="Li Y.-Z."/>
        </authorList>
    </citation>
    <scope>NUCLEOTIDE SEQUENCE [LARGE SCALE GENOMIC DNA]</scope>
    <source>
        <strain evidence="7 8">So0157-18</strain>
    </source>
</reference>
<dbReference type="PRINTS" id="PR00039">
    <property type="entry name" value="HTHLYSR"/>
</dbReference>
<dbReference type="PANTHER" id="PTHR30346:SF0">
    <property type="entry name" value="HCA OPERON TRANSCRIPTIONAL ACTIVATOR HCAR"/>
    <property type="match status" value="1"/>
</dbReference>
<dbReference type="PANTHER" id="PTHR30346">
    <property type="entry name" value="TRANSCRIPTIONAL DUAL REGULATOR HCAR-RELATED"/>
    <property type="match status" value="1"/>
</dbReference>
<dbReference type="GO" id="GO:0032993">
    <property type="term" value="C:protein-DNA complex"/>
    <property type="evidence" value="ECO:0007669"/>
    <property type="project" value="TreeGrafter"/>
</dbReference>
<evidence type="ECO:0000313" key="7">
    <source>
        <dbReference type="EMBL" id="KYF54882.1"/>
    </source>
</evidence>
<proteinExistence type="inferred from homology"/>
<dbReference type="InterPro" id="IPR005119">
    <property type="entry name" value="LysR_subst-bd"/>
</dbReference>
<dbReference type="FunFam" id="1.10.10.10:FF:000001">
    <property type="entry name" value="LysR family transcriptional regulator"/>
    <property type="match status" value="1"/>
</dbReference>